<feature type="domain" description="HTH crp-type" evidence="4">
    <location>
        <begin position="154"/>
        <end position="223"/>
    </location>
</feature>
<evidence type="ECO:0000259" key="4">
    <source>
        <dbReference type="PROSITE" id="PS51063"/>
    </source>
</evidence>
<dbReference type="InterPro" id="IPR036388">
    <property type="entry name" value="WH-like_DNA-bd_sf"/>
</dbReference>
<gene>
    <name evidence="5" type="ORF">GCM10007962_27680</name>
</gene>
<evidence type="ECO:0000256" key="2">
    <source>
        <dbReference type="ARBA" id="ARBA00023125"/>
    </source>
</evidence>
<evidence type="ECO:0000256" key="3">
    <source>
        <dbReference type="ARBA" id="ARBA00023163"/>
    </source>
</evidence>
<dbReference type="PROSITE" id="PS51063">
    <property type="entry name" value="HTH_CRP_2"/>
    <property type="match status" value="1"/>
</dbReference>
<dbReference type="GO" id="GO:0006355">
    <property type="term" value="P:regulation of DNA-templated transcription"/>
    <property type="evidence" value="ECO:0007669"/>
    <property type="project" value="InterPro"/>
</dbReference>
<sequence>MSPDNKHYLRCLETLKDSVIFKNLEKRDIQSVLKYMTRIKWEKGVFKNSTEFNSSLHFIISGRIKGYQINPNTGREHTMFILTKHDVFDILNLMDTETHVLYWETLDDLEILTISITEMRRMLAENPKLNFSTLKYLGSRVRILEDASNDICLHNTLSRLSSLLLKYFNQQSHKLETINNLPNSEIANLIGTTRAVVNRHIQELKKAGAISVKRKEIDIENVETLIAFAHDN</sequence>
<dbReference type="Gene3D" id="1.10.10.10">
    <property type="entry name" value="Winged helix-like DNA-binding domain superfamily/Winged helix DNA-binding domain"/>
    <property type="match status" value="1"/>
</dbReference>
<evidence type="ECO:0000256" key="1">
    <source>
        <dbReference type="ARBA" id="ARBA00023015"/>
    </source>
</evidence>
<dbReference type="AlphaFoldDB" id="A0A8J3BV15"/>
<dbReference type="Pfam" id="PF00027">
    <property type="entry name" value="cNMP_binding"/>
    <property type="match status" value="1"/>
</dbReference>
<dbReference type="SMART" id="SM00419">
    <property type="entry name" value="HTH_CRP"/>
    <property type="match status" value="1"/>
</dbReference>
<dbReference type="InterPro" id="IPR000595">
    <property type="entry name" value="cNMP-bd_dom"/>
</dbReference>
<reference evidence="5" key="1">
    <citation type="journal article" date="2014" name="Int. J. Syst. Evol. Microbiol.">
        <title>Complete genome sequence of Corynebacterium casei LMG S-19264T (=DSM 44701T), isolated from a smear-ripened cheese.</title>
        <authorList>
            <consortium name="US DOE Joint Genome Institute (JGI-PGF)"/>
            <person name="Walter F."/>
            <person name="Albersmeier A."/>
            <person name="Kalinowski J."/>
            <person name="Ruckert C."/>
        </authorList>
    </citation>
    <scope>NUCLEOTIDE SEQUENCE</scope>
    <source>
        <strain evidence="5">JCM 12862</strain>
    </source>
</reference>
<dbReference type="Pfam" id="PF13545">
    <property type="entry name" value="HTH_Crp_2"/>
    <property type="match status" value="1"/>
</dbReference>
<comment type="caution">
    <text evidence="5">The sequence shown here is derived from an EMBL/GenBank/DDBJ whole genome shotgun (WGS) entry which is preliminary data.</text>
</comment>
<dbReference type="SUPFAM" id="SSF46785">
    <property type="entry name" value="Winged helix' DNA-binding domain"/>
    <property type="match status" value="1"/>
</dbReference>
<dbReference type="InterPro" id="IPR036390">
    <property type="entry name" value="WH_DNA-bd_sf"/>
</dbReference>
<evidence type="ECO:0000313" key="6">
    <source>
        <dbReference type="Proteomes" id="UP000612329"/>
    </source>
</evidence>
<proteinExistence type="predicted"/>
<protein>
    <recommendedName>
        <fullName evidence="4">HTH crp-type domain-containing protein</fullName>
    </recommendedName>
</protein>
<dbReference type="SUPFAM" id="SSF51206">
    <property type="entry name" value="cAMP-binding domain-like"/>
    <property type="match status" value="1"/>
</dbReference>
<keyword evidence="1" id="KW-0805">Transcription regulation</keyword>
<evidence type="ECO:0000313" key="5">
    <source>
        <dbReference type="EMBL" id="GGK31803.1"/>
    </source>
</evidence>
<dbReference type="Proteomes" id="UP000612329">
    <property type="component" value="Unassembled WGS sequence"/>
</dbReference>
<dbReference type="InterPro" id="IPR012318">
    <property type="entry name" value="HTH_CRP"/>
</dbReference>
<dbReference type="InterPro" id="IPR018490">
    <property type="entry name" value="cNMP-bd_dom_sf"/>
</dbReference>
<dbReference type="InterPro" id="IPR014710">
    <property type="entry name" value="RmlC-like_jellyroll"/>
</dbReference>
<dbReference type="Gene3D" id="2.60.120.10">
    <property type="entry name" value="Jelly Rolls"/>
    <property type="match status" value="1"/>
</dbReference>
<reference evidence="5" key="2">
    <citation type="submission" date="2020-09" db="EMBL/GenBank/DDBJ databases">
        <authorList>
            <person name="Sun Q."/>
            <person name="Ohkuma M."/>
        </authorList>
    </citation>
    <scope>NUCLEOTIDE SEQUENCE</scope>
    <source>
        <strain evidence="5">JCM 12862</strain>
    </source>
</reference>
<dbReference type="GO" id="GO:0003677">
    <property type="term" value="F:DNA binding"/>
    <property type="evidence" value="ECO:0007669"/>
    <property type="project" value="UniProtKB-KW"/>
</dbReference>
<organism evidence="5 6">
    <name type="scientific">Yeosuana aromativorans</name>
    <dbReference type="NCBI Taxonomy" id="288019"/>
    <lineage>
        <taxon>Bacteria</taxon>
        <taxon>Pseudomonadati</taxon>
        <taxon>Bacteroidota</taxon>
        <taxon>Flavobacteriia</taxon>
        <taxon>Flavobacteriales</taxon>
        <taxon>Flavobacteriaceae</taxon>
        <taxon>Yeosuana</taxon>
    </lineage>
</organism>
<name>A0A8J3BV15_9FLAO</name>
<accession>A0A8J3BV15</accession>
<dbReference type="EMBL" id="BMNR01000007">
    <property type="protein sequence ID" value="GGK31803.1"/>
    <property type="molecule type" value="Genomic_DNA"/>
</dbReference>
<keyword evidence="2" id="KW-0238">DNA-binding</keyword>
<keyword evidence="3" id="KW-0804">Transcription</keyword>
<dbReference type="CDD" id="cd00038">
    <property type="entry name" value="CAP_ED"/>
    <property type="match status" value="1"/>
</dbReference>
<keyword evidence="6" id="KW-1185">Reference proteome</keyword>